<comment type="subcellular location">
    <subcellularLocation>
        <location evidence="2">Cell projection</location>
        <location evidence="2">Axon</location>
    </subcellularLocation>
    <subcellularLocation>
        <location evidence="1">Lysosome membrane</location>
        <topology evidence="1">Multi-pass membrane protein</topology>
    </subcellularLocation>
</comment>
<evidence type="ECO:0000313" key="22">
    <source>
        <dbReference type="EMBL" id="KAB1274987.1"/>
    </source>
</evidence>
<evidence type="ECO:0000256" key="11">
    <source>
        <dbReference type="ARBA" id="ARBA00023201"/>
    </source>
</evidence>
<evidence type="ECO:0000256" key="2">
    <source>
        <dbReference type="ARBA" id="ARBA00004489"/>
    </source>
</evidence>
<evidence type="ECO:0000256" key="9">
    <source>
        <dbReference type="ARBA" id="ARBA00023065"/>
    </source>
</evidence>
<evidence type="ECO:0000256" key="1">
    <source>
        <dbReference type="ARBA" id="ARBA00004155"/>
    </source>
</evidence>
<evidence type="ECO:0000256" key="14">
    <source>
        <dbReference type="ARBA" id="ARBA00034241"/>
    </source>
</evidence>
<feature type="transmembrane region" description="Helical" evidence="20">
    <location>
        <begin position="226"/>
        <end position="243"/>
    </location>
</feature>
<dbReference type="AlphaFoldDB" id="A0A5N4DV98"/>
<keyword evidence="4" id="KW-0813">Transport</keyword>
<keyword evidence="13" id="KW-0966">Cell projection</keyword>
<keyword evidence="8" id="KW-0915">Sodium</keyword>
<comment type="subunit">
    <text evidence="16">Interacts with the mTORC1 complex; this interaction mediates the recruitment of mTORC1 to the lysosome and its subsequent activation.</text>
</comment>
<evidence type="ECO:0000256" key="10">
    <source>
        <dbReference type="ARBA" id="ARBA00023136"/>
    </source>
</evidence>
<gene>
    <name evidence="22" type="ORF">Cadr_000011320</name>
</gene>
<keyword evidence="9" id="KW-0406">Ion transport</keyword>
<evidence type="ECO:0000256" key="12">
    <source>
        <dbReference type="ARBA" id="ARBA00023228"/>
    </source>
</evidence>
<evidence type="ECO:0000256" key="8">
    <source>
        <dbReference type="ARBA" id="ARBA00023053"/>
    </source>
</evidence>
<evidence type="ECO:0000256" key="4">
    <source>
        <dbReference type="ARBA" id="ARBA00022448"/>
    </source>
</evidence>
<feature type="transmembrane region" description="Helical" evidence="20">
    <location>
        <begin position="69"/>
        <end position="88"/>
    </location>
</feature>
<evidence type="ECO:0000256" key="13">
    <source>
        <dbReference type="ARBA" id="ARBA00023273"/>
    </source>
</evidence>
<keyword evidence="5 20" id="KW-0812">Transmembrane</keyword>
<dbReference type="GO" id="GO:0015186">
    <property type="term" value="F:L-glutamine transmembrane transporter activity"/>
    <property type="evidence" value="ECO:0007669"/>
    <property type="project" value="TreeGrafter"/>
</dbReference>
<name>A0A5N4DV98_CAMDR</name>
<dbReference type="InterPro" id="IPR013057">
    <property type="entry name" value="AA_transpt_TM"/>
</dbReference>
<evidence type="ECO:0000313" key="23">
    <source>
        <dbReference type="Proteomes" id="UP000299084"/>
    </source>
</evidence>
<keyword evidence="10 20" id="KW-0472">Membrane</keyword>
<evidence type="ECO:0000256" key="7">
    <source>
        <dbReference type="ARBA" id="ARBA00022989"/>
    </source>
</evidence>
<dbReference type="PANTHER" id="PTHR22950:SF192">
    <property type="entry name" value="SODIUM-COUPLED NEUTRAL AMINO ACID TRANSPORTER 7"/>
    <property type="match status" value="1"/>
</dbReference>
<comment type="catalytic activity">
    <reaction evidence="15">
        <text>L-glutamine(in) + Na(+)(in) = L-glutamine(out) + Na(+)(out)</text>
        <dbReference type="Rhea" id="RHEA:68236"/>
        <dbReference type="ChEBI" id="CHEBI:29101"/>
        <dbReference type="ChEBI" id="CHEBI:58359"/>
    </reaction>
</comment>
<evidence type="ECO:0000256" key="17">
    <source>
        <dbReference type="ARBA" id="ARBA00039331"/>
    </source>
</evidence>
<evidence type="ECO:0000256" key="16">
    <source>
        <dbReference type="ARBA" id="ARBA00038547"/>
    </source>
</evidence>
<evidence type="ECO:0000256" key="3">
    <source>
        <dbReference type="ARBA" id="ARBA00008066"/>
    </source>
</evidence>
<keyword evidence="23" id="KW-1185">Reference proteome</keyword>
<keyword evidence="6" id="KW-0029">Amino-acid transport</keyword>
<dbReference type="Proteomes" id="UP000299084">
    <property type="component" value="Unassembled WGS sequence"/>
</dbReference>
<keyword evidence="12" id="KW-0458">Lysosome</keyword>
<evidence type="ECO:0000256" key="15">
    <source>
        <dbReference type="ARBA" id="ARBA00034242"/>
    </source>
</evidence>
<comment type="function">
    <text evidence="19">Symporter that selectively cotransports sodium ions and amino acids, such as L-glutamine and L-asparagine from the lysosome into the cytoplasm and may participates in mTORC1 activation. The transport activity requires an acidic lysosomal lumen.</text>
</comment>
<feature type="transmembrane region" description="Helical" evidence="20">
    <location>
        <begin position="174"/>
        <end position="194"/>
    </location>
</feature>
<dbReference type="EMBL" id="JWIN03000009">
    <property type="protein sequence ID" value="KAB1274987.1"/>
    <property type="molecule type" value="Genomic_DNA"/>
</dbReference>
<dbReference type="GO" id="GO:0006814">
    <property type="term" value="P:sodium ion transport"/>
    <property type="evidence" value="ECO:0007669"/>
    <property type="project" value="UniProtKB-KW"/>
</dbReference>
<evidence type="ECO:0000256" key="6">
    <source>
        <dbReference type="ARBA" id="ARBA00022970"/>
    </source>
</evidence>
<dbReference type="GO" id="GO:0005765">
    <property type="term" value="C:lysosomal membrane"/>
    <property type="evidence" value="ECO:0007669"/>
    <property type="project" value="UniProtKB-SubCell"/>
</dbReference>
<protein>
    <recommendedName>
        <fullName evidence="17">Sodium-coupled neutral amino acid transporter 7</fullName>
    </recommendedName>
    <alternativeName>
        <fullName evidence="18">Solute carrier family 38 member 7</fullName>
    </alternativeName>
</protein>
<comment type="caution">
    <text evidence="22">The sequence shown here is derived from an EMBL/GenBank/DDBJ whole genome shotgun (WGS) entry which is preliminary data.</text>
</comment>
<feature type="transmembrane region" description="Helical" evidence="20">
    <location>
        <begin position="249"/>
        <end position="272"/>
    </location>
</feature>
<feature type="domain" description="Amino acid transporter transmembrane" evidence="21">
    <location>
        <begin position="147"/>
        <end position="304"/>
    </location>
</feature>
<reference evidence="22 23" key="1">
    <citation type="journal article" date="2019" name="Mol. Ecol. Resour.">
        <title>Improving Illumina assemblies with Hi-C and long reads: an example with the North African dromedary.</title>
        <authorList>
            <person name="Elbers J.P."/>
            <person name="Rogers M.F."/>
            <person name="Perelman P.L."/>
            <person name="Proskuryakova A.A."/>
            <person name="Serdyukova N.A."/>
            <person name="Johnson W.E."/>
            <person name="Horin P."/>
            <person name="Corander J."/>
            <person name="Murphy D."/>
            <person name="Burger P.A."/>
        </authorList>
    </citation>
    <scope>NUCLEOTIDE SEQUENCE [LARGE SCALE GENOMIC DNA]</scope>
    <source>
        <strain evidence="22">Drom800</strain>
        <tissue evidence="22">Blood</tissue>
    </source>
</reference>
<evidence type="ECO:0000256" key="19">
    <source>
        <dbReference type="ARBA" id="ARBA00045740"/>
    </source>
</evidence>
<organism evidence="22 23">
    <name type="scientific">Camelus dromedarius</name>
    <name type="common">Dromedary</name>
    <name type="synonym">Arabian camel</name>
    <dbReference type="NCBI Taxonomy" id="9838"/>
    <lineage>
        <taxon>Eukaryota</taxon>
        <taxon>Metazoa</taxon>
        <taxon>Chordata</taxon>
        <taxon>Craniata</taxon>
        <taxon>Vertebrata</taxon>
        <taxon>Euteleostomi</taxon>
        <taxon>Mammalia</taxon>
        <taxon>Eutheria</taxon>
        <taxon>Laurasiatheria</taxon>
        <taxon>Artiodactyla</taxon>
        <taxon>Tylopoda</taxon>
        <taxon>Camelidae</taxon>
        <taxon>Camelus</taxon>
    </lineage>
</organism>
<comment type="similarity">
    <text evidence="3">Belongs to the amino acid/polyamine transporter 2 family.</text>
</comment>
<dbReference type="PANTHER" id="PTHR22950">
    <property type="entry name" value="AMINO ACID TRANSPORTER"/>
    <property type="match status" value="1"/>
</dbReference>
<accession>A0A5N4DV98</accession>
<dbReference type="GO" id="GO:0015182">
    <property type="term" value="F:L-asparagine transmembrane transporter activity"/>
    <property type="evidence" value="ECO:0007669"/>
    <property type="project" value="TreeGrafter"/>
</dbReference>
<feature type="transmembrane region" description="Helical" evidence="20">
    <location>
        <begin position="284"/>
        <end position="303"/>
    </location>
</feature>
<evidence type="ECO:0000256" key="5">
    <source>
        <dbReference type="ARBA" id="ARBA00022692"/>
    </source>
</evidence>
<dbReference type="GO" id="GO:0030424">
    <property type="term" value="C:axon"/>
    <property type="evidence" value="ECO:0007669"/>
    <property type="project" value="UniProtKB-SubCell"/>
</dbReference>
<evidence type="ECO:0000259" key="21">
    <source>
        <dbReference type="Pfam" id="PF01490"/>
    </source>
</evidence>
<evidence type="ECO:0000256" key="20">
    <source>
        <dbReference type="SAM" id="Phobius"/>
    </source>
</evidence>
<keyword evidence="11" id="KW-0739">Sodium transport</keyword>
<keyword evidence="7 20" id="KW-1133">Transmembrane helix</keyword>
<evidence type="ECO:0000256" key="18">
    <source>
        <dbReference type="ARBA" id="ARBA00042869"/>
    </source>
</evidence>
<proteinExistence type="inferred from homology"/>
<dbReference type="Pfam" id="PF01490">
    <property type="entry name" value="Aa_trans"/>
    <property type="match status" value="1"/>
</dbReference>
<comment type="catalytic activity">
    <reaction evidence="14">
        <text>L-asparagine(in) + Na(+)(in) = L-asparagine(out) + Na(+)(out)</text>
        <dbReference type="Rhea" id="RHEA:71383"/>
        <dbReference type="ChEBI" id="CHEBI:29101"/>
        <dbReference type="ChEBI" id="CHEBI:58048"/>
    </reaction>
</comment>
<sequence>MKSKGLGAGGHSEEFTGSSILYVYPQASFLDSRVQCHAHHLLRISGASCKCHVSSVPVFNSMRRPEVKTWGGVVTAAMVIALAVYMGTGECSPQGPGLQRSHFPSCVPKSSEPGFPETALHSQHVKHFSGPIPLPSHGRPNPTLSSLLSGICGFLTFGDAVDPDVLLSYPSEDMAVAVARAFIILSVLTSYPILHFCGRAVVEGLWLRYQGMPVEEDVGRERRRRVLQTLVWFLLTLLLALFIPDIGKVISVVGGLAACFIFVFPGLCLIQAKLSEMEEVKPASWWAMVSYGVLLVTLGAFIFGQTTANAIFVDLLA</sequence>